<evidence type="ECO:0000256" key="11">
    <source>
        <dbReference type="ARBA" id="ARBA00037847"/>
    </source>
</evidence>
<evidence type="ECO:0000313" key="15">
    <source>
        <dbReference type="Proteomes" id="UP000290482"/>
    </source>
</evidence>
<dbReference type="OrthoDB" id="400556at2"/>
<evidence type="ECO:0000256" key="6">
    <source>
        <dbReference type="ARBA" id="ARBA00022989"/>
    </source>
</evidence>
<keyword evidence="2 12" id="KW-0813">Transport</keyword>
<reference evidence="14 15" key="1">
    <citation type="submission" date="2019-01" db="EMBL/GenBank/DDBJ databases">
        <authorList>
            <consortium name="Pathogen Informatics"/>
        </authorList>
    </citation>
    <scope>NUCLEOTIDE SEQUENCE [LARGE SCALE GENOMIC DNA]</scope>
    <source>
        <strain evidence="14 15">NCTC10112</strain>
    </source>
</reference>
<keyword evidence="9 12" id="KW-0066">ATP synthesis</keyword>
<feature type="transmembrane region" description="Helical" evidence="12">
    <location>
        <begin position="27"/>
        <end position="46"/>
    </location>
</feature>
<evidence type="ECO:0000256" key="10">
    <source>
        <dbReference type="ARBA" id="ARBA00025198"/>
    </source>
</evidence>
<evidence type="ECO:0000256" key="7">
    <source>
        <dbReference type="ARBA" id="ARBA00023065"/>
    </source>
</evidence>
<gene>
    <name evidence="12 14" type="primary">atpF</name>
    <name evidence="14" type="ORF">NCTC10112_00551</name>
</gene>
<dbReference type="GO" id="GO:0012505">
    <property type="term" value="C:endomembrane system"/>
    <property type="evidence" value="ECO:0007669"/>
    <property type="project" value="UniProtKB-SubCell"/>
</dbReference>
<dbReference type="Pfam" id="PF00430">
    <property type="entry name" value="ATP-synt_B"/>
    <property type="match status" value="1"/>
</dbReference>
<evidence type="ECO:0000313" key="14">
    <source>
        <dbReference type="EMBL" id="VEU55955.1"/>
    </source>
</evidence>
<comment type="subunit">
    <text evidence="12">F-type ATPases have 2 components, F(1) - the catalytic core - and F(0) - the membrane proton channel. F(1) has five subunits: alpha(3), beta(3), gamma(1), delta(1), epsilon(1). F(0) has three main subunits: a(1), b(2) and c(10-14). The alpha and beta chains form an alternating ring which encloses part of the gamma chain. F(1) is attached to F(0) by a central stalk formed by the gamma and epsilon chains, while a peripheral stalk is formed by the delta and b chains.</text>
</comment>
<keyword evidence="5 12" id="KW-0375">Hydrogen ion transport</keyword>
<evidence type="ECO:0000256" key="4">
    <source>
        <dbReference type="ARBA" id="ARBA00022692"/>
    </source>
</evidence>
<dbReference type="GO" id="GO:0046961">
    <property type="term" value="F:proton-transporting ATPase activity, rotational mechanism"/>
    <property type="evidence" value="ECO:0007669"/>
    <property type="project" value="TreeGrafter"/>
</dbReference>
<dbReference type="AlphaFoldDB" id="A0A448ZXH1"/>
<name>A0A448ZXH1_METOS</name>
<evidence type="ECO:0000256" key="8">
    <source>
        <dbReference type="ARBA" id="ARBA00023136"/>
    </source>
</evidence>
<sequence length="175" mass="20278">MNSINQFSVGEEIQRTFQGMSFSWPHFLASLIALALVTLIITLLVYKPIKKMLKARHDFIQKNIDDSIAAKDKASKVDEEIDKKILDTDMQVNNMITQAKTESEKIINESIEQAKKQSEILLTQANILVEKKYKDFEQEQKKIIVENAVELAEKILKRELKDKDNKRLIQEMLEN</sequence>
<organism evidence="14 15">
    <name type="scientific">Metamycoplasma orale</name>
    <name type="common">Mycoplasma orale</name>
    <dbReference type="NCBI Taxonomy" id="2121"/>
    <lineage>
        <taxon>Bacteria</taxon>
        <taxon>Bacillati</taxon>
        <taxon>Mycoplasmatota</taxon>
        <taxon>Mycoplasmoidales</taxon>
        <taxon>Metamycoplasmataceae</taxon>
        <taxon>Metamycoplasma</taxon>
    </lineage>
</organism>
<dbReference type="CDD" id="cd06503">
    <property type="entry name" value="ATP-synt_Fo_b"/>
    <property type="match status" value="1"/>
</dbReference>
<evidence type="ECO:0000256" key="9">
    <source>
        <dbReference type="ARBA" id="ARBA00023310"/>
    </source>
</evidence>
<dbReference type="KEGG" id="mob:NCTC10112_00551"/>
<evidence type="ECO:0000256" key="5">
    <source>
        <dbReference type="ARBA" id="ARBA00022781"/>
    </source>
</evidence>
<keyword evidence="3 12" id="KW-0138">CF(0)</keyword>
<evidence type="ECO:0000256" key="2">
    <source>
        <dbReference type="ARBA" id="ARBA00022448"/>
    </source>
</evidence>
<keyword evidence="8 12" id="KW-0472">Membrane</keyword>
<keyword evidence="12" id="KW-1003">Cell membrane</keyword>
<comment type="function">
    <text evidence="10 12">F(1)F(0) ATP synthase produces ATP from ADP in the presence of a proton or sodium gradient. F-type ATPases consist of two structural domains, F(1) containing the extramembraneous catalytic core and F(0) containing the membrane proton channel, linked together by a central stalk and a peripheral stalk. During catalysis, ATP synthesis in the catalytic domain of F(1) is coupled via a rotary mechanism of the central stalk subunits to proton translocation.</text>
</comment>
<dbReference type="InterPro" id="IPR050059">
    <property type="entry name" value="ATP_synthase_B_chain"/>
</dbReference>
<evidence type="ECO:0000256" key="13">
    <source>
        <dbReference type="RuleBase" id="RU003848"/>
    </source>
</evidence>
<keyword evidence="7 12" id="KW-0406">Ion transport</keyword>
<dbReference type="GO" id="GO:0045259">
    <property type="term" value="C:proton-transporting ATP synthase complex"/>
    <property type="evidence" value="ECO:0007669"/>
    <property type="project" value="UniProtKB-KW"/>
</dbReference>
<evidence type="ECO:0000256" key="12">
    <source>
        <dbReference type="HAMAP-Rule" id="MF_01398"/>
    </source>
</evidence>
<accession>A0A448ZXH1</accession>
<dbReference type="PANTHER" id="PTHR33445">
    <property type="entry name" value="ATP SYNTHASE SUBUNIT B', CHLOROPLASTIC"/>
    <property type="match status" value="1"/>
</dbReference>
<dbReference type="RefSeq" id="WP_022935730.1">
    <property type="nucleotide sequence ID" value="NZ_LR214940.1"/>
</dbReference>
<dbReference type="HAMAP" id="MF_01398">
    <property type="entry name" value="ATP_synth_b_bprime"/>
    <property type="match status" value="1"/>
</dbReference>
<dbReference type="Proteomes" id="UP000290482">
    <property type="component" value="Chromosome"/>
</dbReference>
<dbReference type="EMBL" id="LR214940">
    <property type="protein sequence ID" value="VEU55955.1"/>
    <property type="molecule type" value="Genomic_DNA"/>
</dbReference>
<dbReference type="GO" id="GO:0046933">
    <property type="term" value="F:proton-transporting ATP synthase activity, rotational mechanism"/>
    <property type="evidence" value="ECO:0007669"/>
    <property type="project" value="UniProtKB-UniRule"/>
</dbReference>
<evidence type="ECO:0000256" key="1">
    <source>
        <dbReference type="ARBA" id="ARBA00005513"/>
    </source>
</evidence>
<proteinExistence type="inferred from homology"/>
<keyword evidence="6 12" id="KW-1133">Transmembrane helix</keyword>
<comment type="similarity">
    <text evidence="1 12 13">Belongs to the ATPase B chain family.</text>
</comment>
<evidence type="ECO:0000256" key="3">
    <source>
        <dbReference type="ARBA" id="ARBA00022547"/>
    </source>
</evidence>
<dbReference type="GO" id="GO:0005886">
    <property type="term" value="C:plasma membrane"/>
    <property type="evidence" value="ECO:0007669"/>
    <property type="project" value="UniProtKB-SubCell"/>
</dbReference>
<comment type="subcellular location">
    <subcellularLocation>
        <location evidence="12">Cell membrane</location>
        <topology evidence="12">Single-pass membrane protein</topology>
    </subcellularLocation>
    <subcellularLocation>
        <location evidence="11">Endomembrane system</location>
        <topology evidence="11">Single-pass membrane protein</topology>
    </subcellularLocation>
</comment>
<protein>
    <recommendedName>
        <fullName evidence="12">ATP synthase subunit b</fullName>
    </recommendedName>
    <alternativeName>
        <fullName evidence="12">ATP synthase F(0) sector subunit b</fullName>
    </alternativeName>
    <alternativeName>
        <fullName evidence="12">ATPase subunit I</fullName>
    </alternativeName>
    <alternativeName>
        <fullName evidence="12">F-type ATPase subunit b</fullName>
        <shortName evidence="12">F-ATPase subunit b</shortName>
    </alternativeName>
</protein>
<comment type="function">
    <text evidence="12">Component of the F(0) channel, it forms part of the peripheral stalk, linking F(1) to F(0).</text>
</comment>
<keyword evidence="4 12" id="KW-0812">Transmembrane</keyword>
<keyword evidence="15" id="KW-1185">Reference proteome</keyword>
<dbReference type="InterPro" id="IPR002146">
    <property type="entry name" value="ATP_synth_b/b'su_bac/chlpt"/>
</dbReference>
<dbReference type="PANTHER" id="PTHR33445:SF1">
    <property type="entry name" value="ATP SYNTHASE SUBUNIT B"/>
    <property type="match status" value="1"/>
</dbReference>